<comment type="caution">
    <text evidence="2">The sequence shown here is derived from an EMBL/GenBank/DDBJ whole genome shotgun (WGS) entry which is preliminary data.</text>
</comment>
<dbReference type="Proteomes" id="UP000799777">
    <property type="component" value="Unassembled WGS sequence"/>
</dbReference>
<gene>
    <name evidence="2" type="ORF">EK21DRAFT_110934</name>
</gene>
<feature type="region of interest" description="Disordered" evidence="1">
    <location>
        <begin position="256"/>
        <end position="335"/>
    </location>
</feature>
<protein>
    <submittedName>
        <fullName evidence="2">Uncharacterized protein</fullName>
    </submittedName>
</protein>
<evidence type="ECO:0000313" key="2">
    <source>
        <dbReference type="EMBL" id="KAF2031564.1"/>
    </source>
</evidence>
<dbReference type="OrthoDB" id="3886346at2759"/>
<accession>A0A9P4HC68</accession>
<feature type="region of interest" description="Disordered" evidence="1">
    <location>
        <begin position="70"/>
        <end position="97"/>
    </location>
</feature>
<reference evidence="2" key="1">
    <citation type="journal article" date="2020" name="Stud. Mycol.">
        <title>101 Dothideomycetes genomes: a test case for predicting lifestyles and emergence of pathogens.</title>
        <authorList>
            <person name="Haridas S."/>
            <person name="Albert R."/>
            <person name="Binder M."/>
            <person name="Bloem J."/>
            <person name="Labutti K."/>
            <person name="Salamov A."/>
            <person name="Andreopoulos B."/>
            <person name="Baker S."/>
            <person name="Barry K."/>
            <person name="Bills G."/>
            <person name="Bluhm B."/>
            <person name="Cannon C."/>
            <person name="Castanera R."/>
            <person name="Culley D."/>
            <person name="Daum C."/>
            <person name="Ezra D."/>
            <person name="Gonzalez J."/>
            <person name="Henrissat B."/>
            <person name="Kuo A."/>
            <person name="Liang C."/>
            <person name="Lipzen A."/>
            <person name="Lutzoni F."/>
            <person name="Magnuson J."/>
            <person name="Mondo S."/>
            <person name="Nolan M."/>
            <person name="Ohm R."/>
            <person name="Pangilinan J."/>
            <person name="Park H.-J."/>
            <person name="Ramirez L."/>
            <person name="Alfaro M."/>
            <person name="Sun H."/>
            <person name="Tritt A."/>
            <person name="Yoshinaga Y."/>
            <person name="Zwiers L.-H."/>
            <person name="Turgeon B."/>
            <person name="Goodwin S."/>
            <person name="Spatafora J."/>
            <person name="Crous P."/>
            <person name="Grigoriev I."/>
        </authorList>
    </citation>
    <scope>NUCLEOTIDE SEQUENCE</scope>
    <source>
        <strain evidence="2">CBS 110217</strain>
    </source>
</reference>
<dbReference type="AlphaFoldDB" id="A0A9P4HC68"/>
<feature type="compositionally biased region" description="Polar residues" evidence="1">
    <location>
        <begin position="267"/>
        <end position="281"/>
    </location>
</feature>
<evidence type="ECO:0000256" key="1">
    <source>
        <dbReference type="SAM" id="MobiDB-lite"/>
    </source>
</evidence>
<sequence length="348" mass="38292">MSEIEKSFTFLRDNIPQWLQDMGVMEAKVAAMQDEIARVPISVSPFAKRPTESIESIRPGRMCVIAEEAAPSQGAQTDPVGNRKRKTLSVMSGRASGPSRYRARTMVVVSYDGDMQKSFELMVRAIGTGRNLLRKAKMEAKMNELAALAGSSEDEDEAGEDEDDAILAKVTYRPRMSSMRMRTAAQRRGHAGVGDRSNAPVALFDTTDKMMEHAQGLCEKAAHLTLRDGDCRKELGHIRKSFEDVLESAKTEAAKCRVAKSPEPQEAPSQDTSDTSVSSAEPSYKRHFPQFVVPPSTSLTPPKDSVPSDPPATMAPLTTMEIEVDDDEDDDEPEFVMPPVRLTSRIGR</sequence>
<evidence type="ECO:0000313" key="3">
    <source>
        <dbReference type="Proteomes" id="UP000799777"/>
    </source>
</evidence>
<proteinExistence type="predicted"/>
<keyword evidence="3" id="KW-1185">Reference proteome</keyword>
<organism evidence="2 3">
    <name type="scientific">Setomelanomma holmii</name>
    <dbReference type="NCBI Taxonomy" id="210430"/>
    <lineage>
        <taxon>Eukaryota</taxon>
        <taxon>Fungi</taxon>
        <taxon>Dikarya</taxon>
        <taxon>Ascomycota</taxon>
        <taxon>Pezizomycotina</taxon>
        <taxon>Dothideomycetes</taxon>
        <taxon>Pleosporomycetidae</taxon>
        <taxon>Pleosporales</taxon>
        <taxon>Pleosporineae</taxon>
        <taxon>Phaeosphaeriaceae</taxon>
        <taxon>Setomelanomma</taxon>
    </lineage>
</organism>
<name>A0A9P4HC68_9PLEO</name>
<feature type="compositionally biased region" description="Acidic residues" evidence="1">
    <location>
        <begin position="322"/>
        <end position="334"/>
    </location>
</feature>
<dbReference type="EMBL" id="ML978180">
    <property type="protein sequence ID" value="KAF2031564.1"/>
    <property type="molecule type" value="Genomic_DNA"/>
</dbReference>